<accession>A0A392PCU3</accession>
<dbReference type="EMBL" id="LXQA010015339">
    <property type="protein sequence ID" value="MCH89042.1"/>
    <property type="molecule type" value="Genomic_DNA"/>
</dbReference>
<sequence>MQLLSKSYSQRQILFATPDSGAGAATHGGANF</sequence>
<name>A0A392PCU3_9FABA</name>
<gene>
    <name evidence="1" type="ORF">A2U01_0009935</name>
</gene>
<dbReference type="EMBL" id="LXQA010073159">
    <property type="protein sequence ID" value="MCI09572.1"/>
    <property type="molecule type" value="Genomic_DNA"/>
</dbReference>
<evidence type="ECO:0000313" key="3">
    <source>
        <dbReference type="Proteomes" id="UP000265520"/>
    </source>
</evidence>
<organism evidence="2 3">
    <name type="scientific">Trifolium medium</name>
    <dbReference type="NCBI Taxonomy" id="97028"/>
    <lineage>
        <taxon>Eukaryota</taxon>
        <taxon>Viridiplantae</taxon>
        <taxon>Streptophyta</taxon>
        <taxon>Embryophyta</taxon>
        <taxon>Tracheophyta</taxon>
        <taxon>Spermatophyta</taxon>
        <taxon>Magnoliopsida</taxon>
        <taxon>eudicotyledons</taxon>
        <taxon>Gunneridae</taxon>
        <taxon>Pentapetalae</taxon>
        <taxon>rosids</taxon>
        <taxon>fabids</taxon>
        <taxon>Fabales</taxon>
        <taxon>Fabaceae</taxon>
        <taxon>Papilionoideae</taxon>
        <taxon>50 kb inversion clade</taxon>
        <taxon>NPAAA clade</taxon>
        <taxon>Hologalegina</taxon>
        <taxon>IRL clade</taxon>
        <taxon>Trifolieae</taxon>
        <taxon>Trifolium</taxon>
    </lineage>
</organism>
<dbReference type="AlphaFoldDB" id="A0A392PCU3"/>
<comment type="caution">
    <text evidence="2">The sequence shown here is derived from an EMBL/GenBank/DDBJ whole genome shotgun (WGS) entry which is preliminary data.</text>
</comment>
<keyword evidence="3" id="KW-1185">Reference proteome</keyword>
<dbReference type="EMBL" id="LXQA010101753">
    <property type="protein sequence ID" value="MCI16633.1"/>
    <property type="molecule type" value="Genomic_DNA"/>
</dbReference>
<proteinExistence type="predicted"/>
<reference evidence="2 3" key="1">
    <citation type="journal article" date="2018" name="Front. Plant Sci.">
        <title>Red Clover (Trifolium pratense) and Zigzag Clover (T. medium) - A Picture of Genomic Similarities and Differences.</title>
        <authorList>
            <person name="Dluhosova J."/>
            <person name="Istvanek J."/>
            <person name="Nedelnik J."/>
            <person name="Repkova J."/>
        </authorList>
    </citation>
    <scope>NUCLEOTIDE SEQUENCE [LARGE SCALE GENOMIC DNA]</scope>
    <source>
        <strain evidence="2">10/8</strain>
        <strain evidence="3">cv. 10/8</strain>
        <tissue evidence="2">Leaf</tissue>
    </source>
</reference>
<dbReference type="Proteomes" id="UP000265520">
    <property type="component" value="Unassembled WGS sequence"/>
</dbReference>
<feature type="non-terminal residue" evidence="2">
    <location>
        <position position="32"/>
    </location>
</feature>
<evidence type="ECO:0000313" key="1">
    <source>
        <dbReference type="EMBL" id="MCH89042.1"/>
    </source>
</evidence>
<evidence type="ECO:0000313" key="2">
    <source>
        <dbReference type="EMBL" id="MCI09572.1"/>
    </source>
</evidence>
<protein>
    <submittedName>
        <fullName evidence="2">Uncharacterized protein</fullName>
    </submittedName>
</protein>